<feature type="compositionally biased region" description="Low complexity" evidence="1">
    <location>
        <begin position="242"/>
        <end position="252"/>
    </location>
</feature>
<dbReference type="RefSeq" id="XP_022588845.2">
    <property type="nucleotide sequence ID" value="XM_022731738.2"/>
</dbReference>
<evidence type="ECO:0000313" key="3">
    <source>
        <dbReference type="RefSeq" id="XP_022588845.2"/>
    </source>
</evidence>
<dbReference type="Proteomes" id="UP000515125">
    <property type="component" value="Unplaced"/>
</dbReference>
<dbReference type="OrthoDB" id="348013at2759"/>
<dbReference type="AlphaFoldDB" id="A0A6P5WCU8"/>
<feature type="region of interest" description="Disordered" evidence="1">
    <location>
        <begin position="228"/>
        <end position="252"/>
    </location>
</feature>
<organism evidence="2 3">
    <name type="scientific">Cyclospora cayetanensis</name>
    <dbReference type="NCBI Taxonomy" id="88456"/>
    <lineage>
        <taxon>Eukaryota</taxon>
        <taxon>Sar</taxon>
        <taxon>Alveolata</taxon>
        <taxon>Apicomplexa</taxon>
        <taxon>Conoidasida</taxon>
        <taxon>Coccidia</taxon>
        <taxon>Eucoccidiorida</taxon>
        <taxon>Eimeriorina</taxon>
        <taxon>Eimeriidae</taxon>
        <taxon>Cyclospora</taxon>
    </lineage>
</organism>
<protein>
    <submittedName>
        <fullName evidence="3">Uncharacterized protein LOC34618407</fullName>
    </submittedName>
</protein>
<dbReference type="GeneID" id="34618407"/>
<evidence type="ECO:0000313" key="2">
    <source>
        <dbReference type="Proteomes" id="UP000515125"/>
    </source>
</evidence>
<sequence>METDLLQQLHDGLSQSNNRRGRQGGLGGVAGQKDTQNSHCFFNEDGDLHKPKCTGLSCVLVLPWLNTAVATMYHRRSLTREEAKVFVQCCLPFCRFSVADSTRTLSKAPRSAHVKASRSAIAAACVLVACPVSRVGVWGAGHVTREHWEKRKEGRRIAVFPVSCLCLFLLFADKTCTIIKAKSKIPQDDSEEEAPPASAGGSARRTKAKGACVEVDASGCTDTESVETEALSKKRKKRRQPDGSCSNDDSSAADPAALACVSEALACGGSLLRITMRGGRQSLREHLKAVLPRCCLFHVVGGCGAVDVLLQRGTDRGTLRQKRLHVTHIHGTCNLRDADANWPSLTGLFQPKETTKELKEQYINATFGVDDFVAGGRDVCEIWGFAIDKRGACIAPSS</sequence>
<evidence type="ECO:0000256" key="1">
    <source>
        <dbReference type="SAM" id="MobiDB-lite"/>
    </source>
</evidence>
<reference evidence="3" key="1">
    <citation type="submission" date="2025-08" db="UniProtKB">
        <authorList>
            <consortium name="RefSeq"/>
        </authorList>
    </citation>
    <scope>IDENTIFICATION</scope>
</reference>
<proteinExistence type="predicted"/>
<name>A0A6P5WCU8_9EIME</name>
<gene>
    <name evidence="3" type="primary">LOC34618407</name>
</gene>
<keyword evidence="2" id="KW-1185">Reference proteome</keyword>
<accession>A0A6P5WCU8</accession>